<sequence>MLTGHRFGFAKFYDVRDSELCIRAFHRLGYEIGFARESFNSRLKAEGDEGSTNLYISNLPKSLNEMELATIFLGYHIQSSKILRDSMGNSRGVGFARFDSRDICDEIVRKFNGIGIGEEGLPMNIRYADTPAQKELKRVTAERRQFRTNEYNIGAYGTPLVGINPAMYNQQAHWRRNLPQSRRFDSDALGADTGLPLTSHSGLSSSSLDDTRSSVPRAQSAATTSADATISTPTTSECDESVTIRADPAVVATAGKENIQLSPSVKKEASKKDSQ</sequence>
<dbReference type="EMBL" id="MTYI01000111">
    <property type="protein sequence ID" value="PNP52137.1"/>
    <property type="molecule type" value="Genomic_DNA"/>
</dbReference>
<keyword evidence="2 3" id="KW-0694">RNA-binding</keyword>
<dbReference type="InterPro" id="IPR000504">
    <property type="entry name" value="RRM_dom"/>
</dbReference>
<dbReference type="GO" id="GO:0003723">
    <property type="term" value="F:RNA binding"/>
    <property type="evidence" value="ECO:0007669"/>
    <property type="project" value="UniProtKB-UniRule"/>
</dbReference>
<evidence type="ECO:0000259" key="5">
    <source>
        <dbReference type="PROSITE" id="PS50102"/>
    </source>
</evidence>
<dbReference type="Pfam" id="PF00076">
    <property type="entry name" value="RRM_1"/>
    <property type="match status" value="1"/>
</dbReference>
<keyword evidence="1" id="KW-0677">Repeat</keyword>
<gene>
    <name evidence="6" type="ORF">THARTR1_07346</name>
</gene>
<dbReference type="InterPro" id="IPR035979">
    <property type="entry name" value="RBD_domain_sf"/>
</dbReference>
<accession>A0A2K0U2Y4</accession>
<dbReference type="OrthoDB" id="271725at2759"/>
<dbReference type="AlphaFoldDB" id="A0A2K0U2Y4"/>
<evidence type="ECO:0000313" key="6">
    <source>
        <dbReference type="EMBL" id="PNP52137.1"/>
    </source>
</evidence>
<evidence type="ECO:0000313" key="7">
    <source>
        <dbReference type="Proteomes" id="UP000236290"/>
    </source>
</evidence>
<comment type="caution">
    <text evidence="6">The sequence shown here is derived from an EMBL/GenBank/DDBJ whole genome shotgun (WGS) entry which is preliminary data.</text>
</comment>
<dbReference type="SMART" id="SM00360">
    <property type="entry name" value="RRM"/>
    <property type="match status" value="1"/>
</dbReference>
<feature type="compositionally biased region" description="Low complexity" evidence="4">
    <location>
        <begin position="220"/>
        <end position="236"/>
    </location>
</feature>
<name>A0A2K0U2Y4_TRIHA</name>
<dbReference type="PROSITE" id="PS50102">
    <property type="entry name" value="RRM"/>
    <property type="match status" value="1"/>
</dbReference>
<feature type="compositionally biased region" description="Low complexity" evidence="4">
    <location>
        <begin position="194"/>
        <end position="208"/>
    </location>
</feature>
<evidence type="ECO:0000256" key="1">
    <source>
        <dbReference type="ARBA" id="ARBA00022737"/>
    </source>
</evidence>
<reference evidence="6 7" key="1">
    <citation type="submission" date="2017-02" db="EMBL/GenBank/DDBJ databases">
        <title>Genomes of Trichoderma spp. with biocontrol activity.</title>
        <authorList>
            <person name="Gardiner D."/>
            <person name="Kazan K."/>
            <person name="Vos C."/>
            <person name="Harvey P."/>
        </authorList>
    </citation>
    <scope>NUCLEOTIDE SEQUENCE [LARGE SCALE GENOMIC DNA]</scope>
    <source>
        <strain evidence="6 7">Tr1</strain>
    </source>
</reference>
<feature type="domain" description="RRM" evidence="5">
    <location>
        <begin position="52"/>
        <end position="130"/>
    </location>
</feature>
<dbReference type="FunFam" id="3.30.70.330:FF:000468">
    <property type="entry name" value="Related to single-stranded DNA-binding protein MSSP-1"/>
    <property type="match status" value="1"/>
</dbReference>
<organism evidence="6 7">
    <name type="scientific">Trichoderma harzianum</name>
    <name type="common">Hypocrea lixii</name>
    <dbReference type="NCBI Taxonomy" id="5544"/>
    <lineage>
        <taxon>Eukaryota</taxon>
        <taxon>Fungi</taxon>
        <taxon>Dikarya</taxon>
        <taxon>Ascomycota</taxon>
        <taxon>Pezizomycotina</taxon>
        <taxon>Sordariomycetes</taxon>
        <taxon>Hypocreomycetidae</taxon>
        <taxon>Hypocreales</taxon>
        <taxon>Hypocreaceae</taxon>
        <taxon>Trichoderma</taxon>
    </lineage>
</organism>
<feature type="region of interest" description="Disordered" evidence="4">
    <location>
        <begin position="185"/>
        <end position="275"/>
    </location>
</feature>
<dbReference type="InterPro" id="IPR012677">
    <property type="entry name" value="Nucleotide-bd_a/b_plait_sf"/>
</dbReference>
<evidence type="ECO:0000256" key="3">
    <source>
        <dbReference type="PROSITE-ProRule" id="PRU00176"/>
    </source>
</evidence>
<evidence type="ECO:0000256" key="2">
    <source>
        <dbReference type="ARBA" id="ARBA00022884"/>
    </source>
</evidence>
<dbReference type="PANTHER" id="PTHR24012">
    <property type="entry name" value="RNA BINDING PROTEIN"/>
    <property type="match status" value="1"/>
</dbReference>
<dbReference type="Proteomes" id="UP000236290">
    <property type="component" value="Unassembled WGS sequence"/>
</dbReference>
<dbReference type="Gene3D" id="3.30.70.330">
    <property type="match status" value="1"/>
</dbReference>
<feature type="compositionally biased region" description="Basic and acidic residues" evidence="4">
    <location>
        <begin position="265"/>
        <end position="275"/>
    </location>
</feature>
<evidence type="ECO:0000256" key="4">
    <source>
        <dbReference type="SAM" id="MobiDB-lite"/>
    </source>
</evidence>
<protein>
    <recommendedName>
        <fullName evidence="5">RRM domain-containing protein</fullName>
    </recommendedName>
</protein>
<proteinExistence type="predicted"/>
<dbReference type="SUPFAM" id="SSF54928">
    <property type="entry name" value="RNA-binding domain, RBD"/>
    <property type="match status" value="1"/>
</dbReference>